<reference evidence="2" key="1">
    <citation type="submission" date="2016-07" db="EMBL/GenBank/DDBJ databases">
        <authorList>
            <person name="Bretaudeau A."/>
        </authorList>
    </citation>
    <scope>NUCLEOTIDE SEQUENCE</scope>
    <source>
        <strain evidence="2">Rice</strain>
        <tissue evidence="2">Whole body</tissue>
    </source>
</reference>
<dbReference type="EMBL" id="ODYU01002238">
    <property type="protein sequence ID" value="SOQ39449.1"/>
    <property type="molecule type" value="Genomic_DNA"/>
</dbReference>
<gene>
    <name evidence="2" type="ORF">SFRICE_015921</name>
</gene>
<feature type="region of interest" description="Disordered" evidence="1">
    <location>
        <begin position="188"/>
        <end position="207"/>
    </location>
</feature>
<protein>
    <submittedName>
        <fullName evidence="2">SFRICE_015921</fullName>
    </submittedName>
</protein>
<accession>A0A2H1VF47</accession>
<organism evidence="2">
    <name type="scientific">Spodoptera frugiperda</name>
    <name type="common">Fall armyworm</name>
    <dbReference type="NCBI Taxonomy" id="7108"/>
    <lineage>
        <taxon>Eukaryota</taxon>
        <taxon>Metazoa</taxon>
        <taxon>Ecdysozoa</taxon>
        <taxon>Arthropoda</taxon>
        <taxon>Hexapoda</taxon>
        <taxon>Insecta</taxon>
        <taxon>Pterygota</taxon>
        <taxon>Neoptera</taxon>
        <taxon>Endopterygota</taxon>
        <taxon>Lepidoptera</taxon>
        <taxon>Glossata</taxon>
        <taxon>Ditrysia</taxon>
        <taxon>Noctuoidea</taxon>
        <taxon>Noctuidae</taxon>
        <taxon>Amphipyrinae</taxon>
        <taxon>Spodoptera</taxon>
    </lineage>
</organism>
<sequence length="300" mass="33821">MASLLSIHRLLELRIFLAQLHSSSHIIAHQWKRSHKIHQIKLGECSEEFFGLIPAVSLRPTRQHFHPHHIDGWQATTVRFSQNFLSRTAKLWNELSSPPVIEPMYHLMVSNRRRPWTLETPEALQAGNALVTPLVFQVSMGGGDCVRLLLTKHHPVPTPAFRAGAPGVSLLPYTGHISSLRATIEKFSKDRKKPSNISPDPGIKPETPCPAVALATTRPTRQSQDFSLSCIETHTTASTDPHRTDRIIGNAYMRCVPMTSYGMRAMRAMRIKPPSCYECATNVLRRSHVVAMPTKFLFRF</sequence>
<proteinExistence type="predicted"/>
<dbReference type="AlphaFoldDB" id="A0A2H1VF47"/>
<name>A0A2H1VF47_SPOFR</name>
<evidence type="ECO:0000256" key="1">
    <source>
        <dbReference type="SAM" id="MobiDB-lite"/>
    </source>
</evidence>
<evidence type="ECO:0000313" key="2">
    <source>
        <dbReference type="EMBL" id="SOQ39449.1"/>
    </source>
</evidence>